<sequence length="217" mass="26036">MLTSAESFETMLNRWYKFEPKFCFYCQTNTSQKSIHIIDEKQKYFIVETDSWVKLNKKDIQQCRISSETFNIDSQEIFGKSWKLIAAIYCDGFDRYSTWRRFENKWIVNTNAEFIIVDKLLEDLKNYKIFLFEKLEENGEKHNDEILFDLDYKEVLVCENETYSISVENQDSEITNNCLQRDFMEVDGIHENSYVYPNIFTATPEEQGKMIFTRSNY</sequence>
<accession>A0A914QDY7</accession>
<dbReference type="WBParaSite" id="PDA_v2.g29875.t1">
    <property type="protein sequence ID" value="PDA_v2.g29875.t1"/>
    <property type="gene ID" value="PDA_v2.g29875"/>
</dbReference>
<dbReference type="Proteomes" id="UP000887578">
    <property type="component" value="Unplaced"/>
</dbReference>
<dbReference type="AlphaFoldDB" id="A0A914QDY7"/>
<protein>
    <submittedName>
        <fullName evidence="2">Uncharacterized protein</fullName>
    </submittedName>
</protein>
<keyword evidence="1" id="KW-1185">Reference proteome</keyword>
<evidence type="ECO:0000313" key="2">
    <source>
        <dbReference type="WBParaSite" id="PDA_v2.g29875.t1"/>
    </source>
</evidence>
<name>A0A914QDY7_9BILA</name>
<evidence type="ECO:0000313" key="1">
    <source>
        <dbReference type="Proteomes" id="UP000887578"/>
    </source>
</evidence>
<reference evidence="2" key="1">
    <citation type="submission" date="2022-11" db="UniProtKB">
        <authorList>
            <consortium name="WormBaseParasite"/>
        </authorList>
    </citation>
    <scope>IDENTIFICATION</scope>
</reference>
<proteinExistence type="predicted"/>
<organism evidence="1 2">
    <name type="scientific">Panagrolaimus davidi</name>
    <dbReference type="NCBI Taxonomy" id="227884"/>
    <lineage>
        <taxon>Eukaryota</taxon>
        <taxon>Metazoa</taxon>
        <taxon>Ecdysozoa</taxon>
        <taxon>Nematoda</taxon>
        <taxon>Chromadorea</taxon>
        <taxon>Rhabditida</taxon>
        <taxon>Tylenchina</taxon>
        <taxon>Panagrolaimomorpha</taxon>
        <taxon>Panagrolaimoidea</taxon>
        <taxon>Panagrolaimidae</taxon>
        <taxon>Panagrolaimus</taxon>
    </lineage>
</organism>